<reference evidence="1" key="1">
    <citation type="journal article" date="2021" name="Microb. Physiol.">
        <title>Proteogenomic Insights into the Physiology of Marine, Sulfate-Reducing, Filamentous Desulfonema limicola and Desulfonema magnum.</title>
        <authorList>
            <person name="Schnaars V."/>
            <person name="Wohlbrand L."/>
            <person name="Scheve S."/>
            <person name="Hinrichs C."/>
            <person name="Reinhardt R."/>
            <person name="Rabus R."/>
        </authorList>
    </citation>
    <scope>NUCLEOTIDE SEQUENCE</scope>
    <source>
        <strain evidence="1">5ac10</strain>
    </source>
</reference>
<name>A0A975B9G7_9BACT</name>
<dbReference type="InterPro" id="IPR011335">
    <property type="entry name" value="Restrct_endonuc-II-like"/>
</dbReference>
<protein>
    <submittedName>
        <fullName evidence="1">NTP hydrolase p-loop-containing</fullName>
    </submittedName>
</protein>
<dbReference type="RefSeq" id="WP_207687209.1">
    <property type="nucleotide sequence ID" value="NZ_CP061799.1"/>
</dbReference>
<dbReference type="KEGG" id="dli:dnl_34720"/>
<dbReference type="InterPro" id="IPR027417">
    <property type="entry name" value="P-loop_NTPase"/>
</dbReference>
<evidence type="ECO:0000313" key="1">
    <source>
        <dbReference type="EMBL" id="QTA81141.1"/>
    </source>
</evidence>
<gene>
    <name evidence="1" type="ORF">dnl_34720</name>
</gene>
<accession>A0A975B9G7</accession>
<organism evidence="1 2">
    <name type="scientific">Desulfonema limicola</name>
    <dbReference type="NCBI Taxonomy" id="45656"/>
    <lineage>
        <taxon>Bacteria</taxon>
        <taxon>Pseudomonadati</taxon>
        <taxon>Thermodesulfobacteriota</taxon>
        <taxon>Desulfobacteria</taxon>
        <taxon>Desulfobacterales</taxon>
        <taxon>Desulfococcaceae</taxon>
        <taxon>Desulfonema</taxon>
    </lineage>
</organism>
<dbReference type="EMBL" id="CP061799">
    <property type="protein sequence ID" value="QTA81141.1"/>
    <property type="molecule type" value="Genomic_DNA"/>
</dbReference>
<dbReference type="SUPFAM" id="SSF52980">
    <property type="entry name" value="Restriction endonuclease-like"/>
    <property type="match status" value="1"/>
</dbReference>
<proteinExistence type="predicted"/>
<dbReference type="GO" id="GO:0016787">
    <property type="term" value="F:hydrolase activity"/>
    <property type="evidence" value="ECO:0007669"/>
    <property type="project" value="UniProtKB-KW"/>
</dbReference>
<dbReference type="AlphaFoldDB" id="A0A975B9G7"/>
<keyword evidence="1" id="KW-0378">Hydrolase</keyword>
<dbReference type="SUPFAM" id="SSF52540">
    <property type="entry name" value="P-loop containing nucleoside triphosphate hydrolases"/>
    <property type="match status" value="1"/>
</dbReference>
<keyword evidence="2" id="KW-1185">Reference proteome</keyword>
<dbReference type="Proteomes" id="UP000663720">
    <property type="component" value="Chromosome"/>
</dbReference>
<evidence type="ECO:0000313" key="2">
    <source>
        <dbReference type="Proteomes" id="UP000663720"/>
    </source>
</evidence>
<sequence>MKTERSVSWVIKTLVPEEVYTDREEFLEYFYNAALEGAHRRTMSTVLLGQRRMGKTEIFKRVVNRLFFEQDPQSPDAVVPVYFSFPDAHIDEKSFALKYLENFMKYYIGFYTGQPELITDKSGGKILINRLKDSRNLYPFTRTFDLLFTWHEMLEMPDCVLPQQTALEAPRTVSDIDDTTIAVFLDEFQNTRLPQYNFDIVGFMQEAVESPTCPHFVTGSAMSILAREIIGRGALFGRFYGHDIKSMSAYWGTKLALNAARYYKVEVYETMAPVISERCGGNPFYITAVVHQASELNEPVLDENSLNKILAVDITSGFIWGELNDQVTKWISRINEYNITKWILYLSALDENTEHEKRGRLNIERIQQELMKREGKQVPLDTIRDVLIKLSRGDLLEYLELGGWFRRVKDPILLEFLKVWGRIEVEGQNHNLVRYDLETLYEKTLRKFHEYRGYLAEVHMSQVLINGQRKVLSASFFNAEEDIKMPSRFIFVKHRMRLGSGKGREIDVIGAAGSQVWVCQSKWVKEKKIGIAALKDLVSQADIVKQDLNPRMIRMWLFAHDGLTKDALSFAEKHGILWSARQEFDELLEYLGLRKLPDL</sequence>
<dbReference type="Gene3D" id="3.40.50.300">
    <property type="entry name" value="P-loop containing nucleotide triphosphate hydrolases"/>
    <property type="match status" value="1"/>
</dbReference>